<evidence type="ECO:0000256" key="6">
    <source>
        <dbReference type="ARBA" id="ARBA00023136"/>
    </source>
</evidence>
<evidence type="ECO:0000313" key="10">
    <source>
        <dbReference type="EnsemblMetazoa" id="XP_019859082.1"/>
    </source>
</evidence>
<name>A0AAN0JQI0_AMPQE</name>
<comment type="similarity">
    <text evidence="2 7">Belongs to the lipase maturation factor family.</text>
</comment>
<dbReference type="PANTHER" id="PTHR14463">
    <property type="entry name" value="LIPASE MATURATION FACTOR"/>
    <property type="match status" value="1"/>
</dbReference>
<dbReference type="GO" id="GO:0005789">
    <property type="term" value="C:endoplasmic reticulum membrane"/>
    <property type="evidence" value="ECO:0007669"/>
    <property type="project" value="UniProtKB-SubCell"/>
</dbReference>
<reference evidence="11" key="1">
    <citation type="journal article" date="2010" name="Nature">
        <title>The Amphimedon queenslandica genome and the evolution of animal complexity.</title>
        <authorList>
            <person name="Srivastava M."/>
            <person name="Simakov O."/>
            <person name="Chapman J."/>
            <person name="Fahey B."/>
            <person name="Gauthier M.E."/>
            <person name="Mitros T."/>
            <person name="Richards G.S."/>
            <person name="Conaco C."/>
            <person name="Dacre M."/>
            <person name="Hellsten U."/>
            <person name="Larroux C."/>
            <person name="Putnam N.H."/>
            <person name="Stanke M."/>
            <person name="Adamska M."/>
            <person name="Darling A."/>
            <person name="Degnan S.M."/>
            <person name="Oakley T.H."/>
            <person name="Plachetzki D.C."/>
            <person name="Zhai Y."/>
            <person name="Adamski M."/>
            <person name="Calcino A."/>
            <person name="Cummins S.F."/>
            <person name="Goodstein D.M."/>
            <person name="Harris C."/>
            <person name="Jackson D.J."/>
            <person name="Leys S.P."/>
            <person name="Shu S."/>
            <person name="Woodcroft B.J."/>
            <person name="Vervoort M."/>
            <person name="Kosik K.S."/>
            <person name="Manning G."/>
            <person name="Degnan B.M."/>
            <person name="Rokhsar D.S."/>
        </authorList>
    </citation>
    <scope>NUCLEOTIDE SEQUENCE [LARGE SCALE GENOMIC DNA]</scope>
</reference>
<dbReference type="AlphaFoldDB" id="A0AAN0JQI0"/>
<protein>
    <recommendedName>
        <fullName evidence="7">Lipase maturation factor</fullName>
    </recommendedName>
</protein>
<feature type="domain" description="Lipase maturation factor 1/2 N-terminal" evidence="8">
    <location>
        <begin position="1"/>
        <end position="65"/>
    </location>
</feature>
<dbReference type="InterPro" id="IPR009613">
    <property type="entry name" value="LMF"/>
</dbReference>
<evidence type="ECO:0000313" key="11">
    <source>
        <dbReference type="Proteomes" id="UP000007879"/>
    </source>
</evidence>
<reference evidence="10" key="2">
    <citation type="submission" date="2024-06" db="UniProtKB">
        <authorList>
            <consortium name="EnsemblMetazoa"/>
        </authorList>
    </citation>
    <scope>IDENTIFICATION</scope>
</reference>
<dbReference type="InterPro" id="IPR057434">
    <property type="entry name" value="LMF1/2_N"/>
</dbReference>
<dbReference type="Pfam" id="PF06762">
    <property type="entry name" value="LMF1"/>
    <property type="match status" value="1"/>
</dbReference>
<dbReference type="InterPro" id="IPR057433">
    <property type="entry name" value="LMF1/2_C"/>
</dbReference>
<evidence type="ECO:0000259" key="9">
    <source>
        <dbReference type="Pfam" id="PF25179"/>
    </source>
</evidence>
<keyword evidence="11" id="KW-1185">Reference proteome</keyword>
<comment type="subcellular location">
    <subcellularLocation>
        <location evidence="1 7">Endoplasmic reticulum membrane</location>
        <topology evidence="1 7">Multi-pass membrane protein</topology>
    </subcellularLocation>
</comment>
<sequence length="282" mass="32711">MGFLAMFLSPVLSLSQFPRHTPTSWTNVSGNRWMIFCIMIGAGLIKMRGDSCWRDLTCMNYHYEVCTLYIVYCPPKGYYIRKVVSISFGLLLAYLSIPVVQNLLSSRQQMNTSFEPLRIINTYGAFGSVTKERTEVITEETYDFIFGRNGEGAHGRIEFNCKPGNVSRRPCIISPYHYCLDWLMWFAAFQNYQHNPWLHFCAKLLAGDPSLNSLIAHNPFKEKPPNFVRALHYQYKYTKIGSKESKRGQWWKRKKKGVYLPIINIDSLRDNVSVRLEMVQGQ</sequence>
<keyword evidence="3" id="KW-0812">Transmembrane</keyword>
<comment type="function">
    <text evidence="7">Involved in the maturation of specific proteins in the endoplasmic reticulum.</text>
</comment>
<evidence type="ECO:0000259" key="8">
    <source>
        <dbReference type="Pfam" id="PF06762"/>
    </source>
</evidence>
<accession>A0AAN0JQI0</accession>
<keyword evidence="4 7" id="KW-0256">Endoplasmic reticulum</keyword>
<dbReference type="PANTHER" id="PTHR14463:SF10">
    <property type="entry name" value="LIPASE MATURATION FACTOR 1"/>
    <property type="match status" value="1"/>
</dbReference>
<dbReference type="RefSeq" id="XP_019859082.1">
    <property type="nucleotide sequence ID" value="XM_020003523.1"/>
</dbReference>
<evidence type="ECO:0000256" key="5">
    <source>
        <dbReference type="ARBA" id="ARBA00022989"/>
    </source>
</evidence>
<dbReference type="EnsemblMetazoa" id="XM_020003523.1">
    <property type="protein sequence ID" value="XP_019859082.1"/>
    <property type="gene ID" value="LOC100636128"/>
</dbReference>
<organism evidence="10 11">
    <name type="scientific">Amphimedon queenslandica</name>
    <name type="common">Sponge</name>
    <dbReference type="NCBI Taxonomy" id="400682"/>
    <lineage>
        <taxon>Eukaryota</taxon>
        <taxon>Metazoa</taxon>
        <taxon>Porifera</taxon>
        <taxon>Demospongiae</taxon>
        <taxon>Heteroscleromorpha</taxon>
        <taxon>Haplosclerida</taxon>
        <taxon>Niphatidae</taxon>
        <taxon>Amphimedon</taxon>
    </lineage>
</organism>
<evidence type="ECO:0000256" key="3">
    <source>
        <dbReference type="ARBA" id="ARBA00022692"/>
    </source>
</evidence>
<keyword evidence="5" id="KW-1133">Transmembrane helix</keyword>
<evidence type="ECO:0000256" key="4">
    <source>
        <dbReference type="ARBA" id="ARBA00022824"/>
    </source>
</evidence>
<proteinExistence type="inferred from homology"/>
<dbReference type="Proteomes" id="UP000007879">
    <property type="component" value="Unassembled WGS sequence"/>
</dbReference>
<evidence type="ECO:0000256" key="7">
    <source>
        <dbReference type="RuleBase" id="RU361229"/>
    </source>
</evidence>
<evidence type="ECO:0000256" key="1">
    <source>
        <dbReference type="ARBA" id="ARBA00004477"/>
    </source>
</evidence>
<dbReference type="GO" id="GO:0051604">
    <property type="term" value="P:protein maturation"/>
    <property type="evidence" value="ECO:0007669"/>
    <property type="project" value="InterPro"/>
</dbReference>
<dbReference type="Pfam" id="PF25179">
    <property type="entry name" value="LMF1_C"/>
    <property type="match status" value="1"/>
</dbReference>
<dbReference type="GeneID" id="100636128"/>
<feature type="domain" description="Lipase maturation factor 1/2 C-terminal" evidence="9">
    <location>
        <begin position="119"/>
        <end position="261"/>
    </location>
</feature>
<dbReference type="KEGG" id="aqu:100636128"/>
<keyword evidence="6" id="KW-0472">Membrane</keyword>
<evidence type="ECO:0000256" key="2">
    <source>
        <dbReference type="ARBA" id="ARBA00005512"/>
    </source>
</evidence>